<dbReference type="InterPro" id="IPR001173">
    <property type="entry name" value="Glyco_trans_2-like"/>
</dbReference>
<dbReference type="InterPro" id="IPR050834">
    <property type="entry name" value="Glycosyltransf_2"/>
</dbReference>
<gene>
    <name evidence="2" type="ORF">BD847_3866</name>
</gene>
<organism evidence="2 3">
    <name type="scientific">Flavobacterium cutihirudinis</name>
    <dbReference type="NCBI Taxonomy" id="1265740"/>
    <lineage>
        <taxon>Bacteria</taxon>
        <taxon>Pseudomonadati</taxon>
        <taxon>Bacteroidota</taxon>
        <taxon>Flavobacteriia</taxon>
        <taxon>Flavobacteriales</taxon>
        <taxon>Flavobacteriaceae</taxon>
        <taxon>Flavobacterium</taxon>
    </lineage>
</organism>
<dbReference type="SUPFAM" id="SSF53448">
    <property type="entry name" value="Nucleotide-diphospho-sugar transferases"/>
    <property type="match status" value="1"/>
</dbReference>
<dbReference type="CDD" id="cd00761">
    <property type="entry name" value="Glyco_tranf_GTA_type"/>
    <property type="match status" value="1"/>
</dbReference>
<accession>A0A3D9FK72</accession>
<dbReference type="Gene3D" id="3.90.550.10">
    <property type="entry name" value="Spore Coat Polysaccharide Biosynthesis Protein SpsA, Chain A"/>
    <property type="match status" value="1"/>
</dbReference>
<dbReference type="PANTHER" id="PTHR43685">
    <property type="entry name" value="GLYCOSYLTRANSFERASE"/>
    <property type="match status" value="1"/>
</dbReference>
<dbReference type="GO" id="GO:0016740">
    <property type="term" value="F:transferase activity"/>
    <property type="evidence" value="ECO:0007669"/>
    <property type="project" value="UniProtKB-KW"/>
</dbReference>
<dbReference type="Proteomes" id="UP000257004">
    <property type="component" value="Unassembled WGS sequence"/>
</dbReference>
<proteinExistence type="predicted"/>
<dbReference type="PANTHER" id="PTHR43685:SF2">
    <property type="entry name" value="GLYCOSYLTRANSFERASE 2-LIKE DOMAIN-CONTAINING PROTEIN"/>
    <property type="match status" value="1"/>
</dbReference>
<evidence type="ECO:0000259" key="1">
    <source>
        <dbReference type="Pfam" id="PF00535"/>
    </source>
</evidence>
<dbReference type="Pfam" id="PF00535">
    <property type="entry name" value="Glycos_transf_2"/>
    <property type="match status" value="1"/>
</dbReference>
<sequence>MATVSIIIPSYNHSGFLKERLNSIAKQTFIDWEAVIIDDNSTDDSVSIIKEFLKNNSDFKVSQFIVNPENSGSGYISWQKGIKLAQTKYIWIAETDDYSEPTFLEELVNILEQDENISLAFCGSNYVENEEIIYDSTNRTKDLEVEKTKTKIIDSAVFLNQMPFNPYITNGSSVLFRKPNSEIPNQIFTHKQSSDIFLWSYLIQNKSFAYLNKNLNFFRRHQGSTTSILHKNNLEMIYYEKAKFLNYFGKTHMYKEFIDHYIQHYIWNNKKDFLNISSIKTIQKEKNLKIIYFYTLTKFSFYKIFNCVIKIKKQ</sequence>
<name>A0A3D9FK72_9FLAO</name>
<protein>
    <submittedName>
        <fullName evidence="2">Glycosyltransferase involved in cell wall biosynthesis</fullName>
    </submittedName>
</protein>
<comment type="caution">
    <text evidence="2">The sequence shown here is derived from an EMBL/GenBank/DDBJ whole genome shotgun (WGS) entry which is preliminary data.</text>
</comment>
<dbReference type="RefSeq" id="WP_115889808.1">
    <property type="nucleotide sequence ID" value="NZ_QRDQ01000012.1"/>
</dbReference>
<feature type="domain" description="Glycosyltransferase 2-like" evidence="1">
    <location>
        <begin position="5"/>
        <end position="156"/>
    </location>
</feature>
<keyword evidence="3" id="KW-1185">Reference proteome</keyword>
<dbReference type="AlphaFoldDB" id="A0A3D9FK72"/>
<dbReference type="OrthoDB" id="635429at2"/>
<evidence type="ECO:0000313" key="2">
    <source>
        <dbReference type="EMBL" id="RED19579.1"/>
    </source>
</evidence>
<evidence type="ECO:0000313" key="3">
    <source>
        <dbReference type="Proteomes" id="UP000257004"/>
    </source>
</evidence>
<dbReference type="InterPro" id="IPR029044">
    <property type="entry name" value="Nucleotide-diphossugar_trans"/>
</dbReference>
<reference evidence="2 3" key="1">
    <citation type="submission" date="2018-07" db="EMBL/GenBank/DDBJ databases">
        <title>Genomic Encyclopedia of Archaeal and Bacterial Type Strains, Phase II (KMG-II): from individual species to whole genera.</title>
        <authorList>
            <person name="Goeker M."/>
        </authorList>
    </citation>
    <scope>NUCLEOTIDE SEQUENCE [LARGE SCALE GENOMIC DNA]</scope>
    <source>
        <strain evidence="2 3">DSM 25795</strain>
    </source>
</reference>
<keyword evidence="2" id="KW-0808">Transferase</keyword>
<dbReference type="EMBL" id="QRDQ01000012">
    <property type="protein sequence ID" value="RED19579.1"/>
    <property type="molecule type" value="Genomic_DNA"/>
</dbReference>